<evidence type="ECO:0000256" key="6">
    <source>
        <dbReference type="ARBA" id="ARBA00022989"/>
    </source>
</evidence>
<reference evidence="10" key="2">
    <citation type="submission" date="2021-04" db="EMBL/GenBank/DDBJ databases">
        <authorList>
            <person name="Gilroy R."/>
        </authorList>
    </citation>
    <scope>NUCLEOTIDE SEQUENCE</scope>
    <source>
        <strain evidence="10">CHK130-7132</strain>
    </source>
</reference>
<feature type="transmembrane region" description="Helical" evidence="8">
    <location>
        <begin position="330"/>
        <end position="351"/>
    </location>
</feature>
<feature type="transmembrane region" description="Helical" evidence="8">
    <location>
        <begin position="169"/>
        <end position="189"/>
    </location>
</feature>
<feature type="transmembrane region" description="Helical" evidence="8">
    <location>
        <begin position="32"/>
        <end position="53"/>
    </location>
</feature>
<reference evidence="10" key="1">
    <citation type="journal article" date="2021" name="PeerJ">
        <title>Extensive microbial diversity within the chicken gut microbiome revealed by metagenomics and culture.</title>
        <authorList>
            <person name="Gilroy R."/>
            <person name="Ravi A."/>
            <person name="Getino M."/>
            <person name="Pursley I."/>
            <person name="Horton D.L."/>
            <person name="Alikhan N.F."/>
            <person name="Baker D."/>
            <person name="Gharbi K."/>
            <person name="Hall N."/>
            <person name="Watson M."/>
            <person name="Adriaenssens E.M."/>
            <person name="Foster-Nyarko E."/>
            <person name="Jarju S."/>
            <person name="Secka A."/>
            <person name="Antonio M."/>
            <person name="Oren A."/>
            <person name="Chaudhuri R.R."/>
            <person name="La Ragione R."/>
            <person name="Hildebrand F."/>
            <person name="Pallen M.J."/>
        </authorList>
    </citation>
    <scope>NUCLEOTIDE SEQUENCE</scope>
    <source>
        <strain evidence="10">CHK130-7132</strain>
    </source>
</reference>
<evidence type="ECO:0000256" key="1">
    <source>
        <dbReference type="ARBA" id="ARBA00004651"/>
    </source>
</evidence>
<gene>
    <name evidence="10" type="ORF">H9932_13515</name>
</gene>
<accession>A0A9D2TJE5</accession>
<dbReference type="PRINTS" id="PR00175">
    <property type="entry name" value="NAALASMPORT"/>
</dbReference>
<feature type="transmembrane region" description="Helical" evidence="8">
    <location>
        <begin position="209"/>
        <end position="227"/>
    </location>
</feature>
<name>A0A9D2TJE5_9MICO</name>
<keyword evidence="8" id="KW-0769">Symport</keyword>
<feature type="transmembrane region" description="Helical" evidence="8">
    <location>
        <begin position="371"/>
        <end position="394"/>
    </location>
</feature>
<dbReference type="GO" id="GO:0005886">
    <property type="term" value="C:plasma membrane"/>
    <property type="evidence" value="ECO:0007669"/>
    <property type="project" value="UniProtKB-SubCell"/>
</dbReference>
<evidence type="ECO:0000256" key="7">
    <source>
        <dbReference type="ARBA" id="ARBA00023136"/>
    </source>
</evidence>
<feature type="transmembrane region" description="Helical" evidence="8">
    <location>
        <begin position="415"/>
        <end position="433"/>
    </location>
</feature>
<dbReference type="Proteomes" id="UP000823854">
    <property type="component" value="Unassembled WGS sequence"/>
</dbReference>
<feature type="compositionally biased region" description="Basic and acidic residues" evidence="9">
    <location>
        <begin position="518"/>
        <end position="532"/>
    </location>
</feature>
<evidence type="ECO:0000256" key="5">
    <source>
        <dbReference type="ARBA" id="ARBA00022692"/>
    </source>
</evidence>
<keyword evidence="7 8" id="KW-0472">Membrane</keyword>
<evidence type="ECO:0000256" key="3">
    <source>
        <dbReference type="ARBA" id="ARBA00022448"/>
    </source>
</evidence>
<comment type="similarity">
    <text evidence="2 8">Belongs to the alanine or glycine:cation symporter (AGCS) (TC 2.A.25) family.</text>
</comment>
<dbReference type="GO" id="GO:0005283">
    <property type="term" value="F:amino acid:sodium symporter activity"/>
    <property type="evidence" value="ECO:0007669"/>
    <property type="project" value="InterPro"/>
</dbReference>
<feature type="transmembrane region" description="Helical" evidence="8">
    <location>
        <begin position="439"/>
        <end position="458"/>
    </location>
</feature>
<dbReference type="PANTHER" id="PTHR30330:SF3">
    <property type="entry name" value="TRANSCRIPTIONAL REGULATOR, LRP FAMILY"/>
    <property type="match status" value="1"/>
</dbReference>
<evidence type="ECO:0000256" key="8">
    <source>
        <dbReference type="RuleBase" id="RU363064"/>
    </source>
</evidence>
<feature type="transmembrane region" description="Helical" evidence="8">
    <location>
        <begin position="6"/>
        <end position="25"/>
    </location>
</feature>
<keyword evidence="5 8" id="KW-0812">Transmembrane</keyword>
<sequence>MPGIDAAVETIFGPIAAFLSAVVFYEAPIFGGVPIIVVWLMAAAVFLTVWLRFQPITGLKHSIQVIRGRYTAKTDPGEVSSFQALATELSGTVGLGNIAGVAVAIAAGGPGAALWIALFGFFAMSVKMAEATLGVMYRKVNADGTTEGGPMYYLRDGLAQIGRRRLGRALAVLYAIFTLVGVFGAGNLFQSNQVAAIVASSTGSEFLSGNQWLIGAVMAVLTAIVILGGVTKIARWTSAITPAMAVLYVLCALAIILGNIEALPTAISTIFTSAFTADGVTGGIIGVAVIGIQRALFSNAAGVGSAGMAHSASKTREPATEGFTALWEPLVDSIGVCMLTAIAVVITGVYQGGGEDGVALTAAAFGTVAGWFPYLLTVAVALFGFSTVLAYAYYGELSAKFLFGSSARVQSIFRITWVLAVIVGAAISLDSVIAFSDAMFFLMSVPNLLGIYFLARVLRLEVLRHRYRVSVGALTEVDPDLQVGMGDHEPTEEQVAAEQRRTRTEELRLADLHRQLAEDPDFPVRADHHDGDLASPMGETDYDHWAQGPGAEGDADPQADRSPAGV</sequence>
<dbReference type="PANTHER" id="PTHR30330">
    <property type="entry name" value="AGSS FAMILY TRANSPORTER, SODIUM-ALANINE"/>
    <property type="match status" value="1"/>
</dbReference>
<feature type="transmembrane region" description="Helical" evidence="8">
    <location>
        <begin position="98"/>
        <end position="123"/>
    </location>
</feature>
<evidence type="ECO:0000256" key="2">
    <source>
        <dbReference type="ARBA" id="ARBA00009261"/>
    </source>
</evidence>
<evidence type="ECO:0000256" key="4">
    <source>
        <dbReference type="ARBA" id="ARBA00022475"/>
    </source>
</evidence>
<organism evidence="10 11">
    <name type="scientific">Candidatus Brachybacterium intestinipullorum</name>
    <dbReference type="NCBI Taxonomy" id="2838512"/>
    <lineage>
        <taxon>Bacteria</taxon>
        <taxon>Bacillati</taxon>
        <taxon>Actinomycetota</taxon>
        <taxon>Actinomycetes</taxon>
        <taxon>Micrococcales</taxon>
        <taxon>Dermabacteraceae</taxon>
        <taxon>Brachybacterium</taxon>
    </lineage>
</organism>
<evidence type="ECO:0000256" key="9">
    <source>
        <dbReference type="SAM" id="MobiDB-lite"/>
    </source>
</evidence>
<feature type="transmembrane region" description="Helical" evidence="8">
    <location>
        <begin position="266"/>
        <end position="290"/>
    </location>
</feature>
<protein>
    <submittedName>
        <fullName evidence="10">Alanine:cation symporter family protein</fullName>
    </submittedName>
</protein>
<evidence type="ECO:0000313" key="10">
    <source>
        <dbReference type="EMBL" id="HJC70677.1"/>
    </source>
</evidence>
<feature type="region of interest" description="Disordered" evidence="9">
    <location>
        <begin position="481"/>
        <end position="502"/>
    </location>
</feature>
<dbReference type="InterPro" id="IPR001463">
    <property type="entry name" value="Na/Ala_symport"/>
</dbReference>
<comment type="subcellular location">
    <subcellularLocation>
        <location evidence="1 8">Cell membrane</location>
        <topology evidence="1 8">Multi-pass membrane protein</topology>
    </subcellularLocation>
</comment>
<keyword evidence="3 8" id="KW-0813">Transport</keyword>
<dbReference type="AlphaFoldDB" id="A0A9D2TJE5"/>
<keyword evidence="6 8" id="KW-1133">Transmembrane helix</keyword>
<feature type="transmembrane region" description="Helical" evidence="8">
    <location>
        <begin position="239"/>
        <end position="260"/>
    </location>
</feature>
<comment type="caution">
    <text evidence="10">The sequence shown here is derived from an EMBL/GenBank/DDBJ whole genome shotgun (WGS) entry which is preliminary data.</text>
</comment>
<dbReference type="EMBL" id="DWWC01000284">
    <property type="protein sequence ID" value="HJC70677.1"/>
    <property type="molecule type" value="Genomic_DNA"/>
</dbReference>
<dbReference type="NCBIfam" id="TIGR00835">
    <property type="entry name" value="agcS"/>
    <property type="match status" value="1"/>
</dbReference>
<dbReference type="Gene3D" id="1.20.1740.10">
    <property type="entry name" value="Amino acid/polyamine transporter I"/>
    <property type="match status" value="1"/>
</dbReference>
<proteinExistence type="inferred from homology"/>
<feature type="region of interest" description="Disordered" evidence="9">
    <location>
        <begin position="518"/>
        <end position="566"/>
    </location>
</feature>
<keyword evidence="4 8" id="KW-1003">Cell membrane</keyword>
<dbReference type="Pfam" id="PF01235">
    <property type="entry name" value="Na_Ala_symp"/>
    <property type="match status" value="1"/>
</dbReference>
<evidence type="ECO:0000313" key="11">
    <source>
        <dbReference type="Proteomes" id="UP000823854"/>
    </source>
</evidence>